<dbReference type="Gene3D" id="3.40.710.10">
    <property type="entry name" value="DD-peptidase/beta-lactamase superfamily"/>
    <property type="match status" value="1"/>
</dbReference>
<name>Q0RMI5_FRAAA</name>
<evidence type="ECO:0000259" key="1">
    <source>
        <dbReference type="Pfam" id="PF00144"/>
    </source>
</evidence>
<dbReference type="eggNOG" id="COG1680">
    <property type="taxonomic scope" value="Bacteria"/>
</dbReference>
<accession>Q0RMI5</accession>
<dbReference type="Proteomes" id="UP000000657">
    <property type="component" value="Chromosome"/>
</dbReference>
<evidence type="ECO:0000313" key="2">
    <source>
        <dbReference type="EMBL" id="CAJ61266.1"/>
    </source>
</evidence>
<dbReference type="STRING" id="326424.FRAAL2619"/>
<evidence type="ECO:0000313" key="3">
    <source>
        <dbReference type="Proteomes" id="UP000000657"/>
    </source>
</evidence>
<gene>
    <name evidence="2" type="ordered locus">FRAAL2619</name>
</gene>
<dbReference type="EMBL" id="CT573213">
    <property type="protein sequence ID" value="CAJ61266.1"/>
    <property type="molecule type" value="Genomic_DNA"/>
</dbReference>
<dbReference type="AlphaFoldDB" id="Q0RMI5"/>
<dbReference type="PANTHER" id="PTHR43319:SF3">
    <property type="entry name" value="BETA-LACTAMASE-RELATED DOMAIN-CONTAINING PROTEIN"/>
    <property type="match status" value="1"/>
</dbReference>
<sequence length="326" mass="34760">MLVASENFGTATTATRYVLQSVGRPVLASLVWRLIGDGLLSAEERVADVIPEFGANGKAEVTVEQVLLHTAGFPFAPLGFPRMLDRAQRLEAFGRWRLDYAPGSALQFHLTSAAWLLAEIIERRTGRTAGQYLAAEISEPLGLSLQLGVPVEEQASTVAPMVAVDRTSADQDVDPWGPWFLARPEVLAAGEPSHSMVGSATDMALFYQAVAHSGRWDAAVVDDATRIRLSAIPAGDQLYGGSATPVNMGLFVTVSGATGGNWMPTTGSPRTWGHGGAAYQLAFYDPETDVSFALLSNGYPLRGYDYTRSGTAFLTNVANLAADLVP</sequence>
<dbReference type="InterPro" id="IPR052907">
    <property type="entry name" value="Beta-lactamase/esterase"/>
</dbReference>
<proteinExistence type="predicted"/>
<reference evidence="2 3" key="1">
    <citation type="journal article" date="2007" name="Genome Res.">
        <title>Genome characteristics of facultatively symbiotic Frankia sp. strains reflect host range and host plant biogeography.</title>
        <authorList>
            <person name="Normand P."/>
            <person name="Lapierre P."/>
            <person name="Tisa L.S."/>
            <person name="Gogarten J.P."/>
            <person name="Alloisio N."/>
            <person name="Bagnarol E."/>
            <person name="Bassi C.A."/>
            <person name="Berry A.M."/>
            <person name="Bickhart D.M."/>
            <person name="Choisne N."/>
            <person name="Couloux A."/>
            <person name="Cournoyer B."/>
            <person name="Cruveiller S."/>
            <person name="Daubin V."/>
            <person name="Demange N."/>
            <person name="Francino M.P."/>
            <person name="Goltsman E."/>
            <person name="Huang Y."/>
            <person name="Kopp O.R."/>
            <person name="Labarre L."/>
            <person name="Lapidus A."/>
            <person name="Lavire C."/>
            <person name="Marechal J."/>
            <person name="Martinez M."/>
            <person name="Mastronunzio J.E."/>
            <person name="Mullin B.C."/>
            <person name="Niemann J."/>
            <person name="Pujic P."/>
            <person name="Rawnsley T."/>
            <person name="Rouy Z."/>
            <person name="Schenowitz C."/>
            <person name="Sellstedt A."/>
            <person name="Tavares F."/>
            <person name="Tomkins J.P."/>
            <person name="Vallenet D."/>
            <person name="Valverde C."/>
            <person name="Wall L.G."/>
            <person name="Wang Y."/>
            <person name="Medigue C."/>
            <person name="Benson D.R."/>
        </authorList>
    </citation>
    <scope>NUCLEOTIDE SEQUENCE [LARGE SCALE GENOMIC DNA]</scope>
    <source>
        <strain evidence="3">DSM 45986 / CECT 9034 / ACN14a</strain>
    </source>
</reference>
<dbReference type="KEGG" id="fal:FRAAL2619"/>
<keyword evidence="3" id="KW-1185">Reference proteome</keyword>
<dbReference type="SUPFAM" id="SSF56601">
    <property type="entry name" value="beta-lactamase/transpeptidase-like"/>
    <property type="match status" value="1"/>
</dbReference>
<protein>
    <recommendedName>
        <fullName evidence="1">Beta-lactamase-related domain-containing protein</fullName>
    </recommendedName>
</protein>
<dbReference type="Pfam" id="PF00144">
    <property type="entry name" value="Beta-lactamase"/>
    <property type="match status" value="1"/>
</dbReference>
<organism evidence="2 3">
    <name type="scientific">Frankia alni (strain DSM 45986 / CECT 9034 / ACN14a)</name>
    <dbReference type="NCBI Taxonomy" id="326424"/>
    <lineage>
        <taxon>Bacteria</taxon>
        <taxon>Bacillati</taxon>
        <taxon>Actinomycetota</taxon>
        <taxon>Actinomycetes</taxon>
        <taxon>Frankiales</taxon>
        <taxon>Frankiaceae</taxon>
        <taxon>Frankia</taxon>
    </lineage>
</organism>
<dbReference type="PANTHER" id="PTHR43319">
    <property type="entry name" value="BETA-LACTAMASE-RELATED"/>
    <property type="match status" value="1"/>
</dbReference>
<dbReference type="InterPro" id="IPR001466">
    <property type="entry name" value="Beta-lactam-related"/>
</dbReference>
<dbReference type="InterPro" id="IPR012338">
    <property type="entry name" value="Beta-lactam/transpept-like"/>
</dbReference>
<feature type="domain" description="Beta-lactamase-related" evidence="1">
    <location>
        <begin position="9"/>
        <end position="301"/>
    </location>
</feature>
<dbReference type="HOGENOM" id="CLU_064241_0_0_11"/>